<dbReference type="AlphaFoldDB" id="A0A9J6RKQ8"/>
<gene>
    <name evidence="1" type="ORF">O0V09_07725</name>
</gene>
<dbReference type="RefSeq" id="WP_258331234.1">
    <property type="nucleotide sequence ID" value="NZ_JAPTGG010000005.1"/>
</dbReference>
<sequence>MSQSNQCRTCKHYWGAHACDAFTQRIPDEIFTGQVDHSSEYPGDNGIRFELADEYKEVKDETTGQ</sequence>
<keyword evidence="2" id="KW-1185">Reference proteome</keyword>
<evidence type="ECO:0000313" key="1">
    <source>
        <dbReference type="EMBL" id="MCZ0865083.1"/>
    </source>
</evidence>
<comment type="caution">
    <text evidence="1">The sequence shown here is derived from an EMBL/GenBank/DDBJ whole genome shotgun (WGS) entry which is preliminary data.</text>
</comment>
<evidence type="ECO:0000313" key="2">
    <source>
        <dbReference type="Proteomes" id="UP001069090"/>
    </source>
</evidence>
<protein>
    <submittedName>
        <fullName evidence="1">Uncharacterized protein</fullName>
    </submittedName>
</protein>
<proteinExistence type="predicted"/>
<accession>A0A9J6RKQ8</accession>
<reference evidence="1 2" key="1">
    <citation type="submission" date="2022-12" db="EMBL/GenBank/DDBJ databases">
        <title>Dasania phycosphaerae sp. nov., isolated from particulate material of the south coast of Korea.</title>
        <authorList>
            <person name="Jiang Y."/>
        </authorList>
    </citation>
    <scope>NUCLEOTIDE SEQUENCE [LARGE SCALE GENOMIC DNA]</scope>
    <source>
        <strain evidence="1 2">GY-19</strain>
    </source>
</reference>
<name>A0A9J6RKQ8_9GAMM</name>
<dbReference type="EMBL" id="JAPTGG010000005">
    <property type="protein sequence ID" value="MCZ0865083.1"/>
    <property type="molecule type" value="Genomic_DNA"/>
</dbReference>
<dbReference type="Proteomes" id="UP001069090">
    <property type="component" value="Unassembled WGS sequence"/>
</dbReference>
<organism evidence="1 2">
    <name type="scientific">Dasania phycosphaerae</name>
    <dbReference type="NCBI Taxonomy" id="2950436"/>
    <lineage>
        <taxon>Bacteria</taxon>
        <taxon>Pseudomonadati</taxon>
        <taxon>Pseudomonadota</taxon>
        <taxon>Gammaproteobacteria</taxon>
        <taxon>Cellvibrionales</taxon>
        <taxon>Spongiibacteraceae</taxon>
        <taxon>Dasania</taxon>
    </lineage>
</organism>